<accession>A0ABD6EGF1</accession>
<evidence type="ECO:0000313" key="2">
    <source>
        <dbReference type="Proteomes" id="UP001608902"/>
    </source>
</evidence>
<name>A0ABD6EGF1_9BILA</name>
<protein>
    <submittedName>
        <fullName evidence="1">Uncharacterized protein</fullName>
    </submittedName>
</protein>
<dbReference type="Proteomes" id="UP001608902">
    <property type="component" value="Unassembled WGS sequence"/>
</dbReference>
<evidence type="ECO:0000313" key="1">
    <source>
        <dbReference type="EMBL" id="MFH4979064.1"/>
    </source>
</evidence>
<dbReference type="EMBL" id="JBGFUD010003805">
    <property type="protein sequence ID" value="MFH4979064.1"/>
    <property type="molecule type" value="Genomic_DNA"/>
</dbReference>
<comment type="caution">
    <text evidence="1">The sequence shown here is derived from an EMBL/GenBank/DDBJ whole genome shotgun (WGS) entry which is preliminary data.</text>
</comment>
<reference evidence="1 2" key="1">
    <citation type="submission" date="2024-08" db="EMBL/GenBank/DDBJ databases">
        <title>Gnathostoma spinigerum genome.</title>
        <authorList>
            <person name="Gonzalez-Bertolin B."/>
            <person name="Monzon S."/>
            <person name="Zaballos A."/>
            <person name="Jimenez P."/>
            <person name="Dekumyoy P."/>
            <person name="Varona S."/>
            <person name="Cuesta I."/>
            <person name="Sumanam S."/>
            <person name="Adisakwattana P."/>
            <person name="Gasser R.B."/>
            <person name="Hernandez-Gonzalez A."/>
            <person name="Young N.D."/>
            <person name="Perteguer M.J."/>
        </authorList>
    </citation>
    <scope>NUCLEOTIDE SEQUENCE [LARGE SCALE GENOMIC DNA]</scope>
    <source>
        <strain evidence="1">AL3</strain>
        <tissue evidence="1">Liver</tissue>
    </source>
</reference>
<gene>
    <name evidence="1" type="ORF">AB6A40_005773</name>
</gene>
<keyword evidence="2" id="KW-1185">Reference proteome</keyword>
<organism evidence="1 2">
    <name type="scientific">Gnathostoma spinigerum</name>
    <dbReference type="NCBI Taxonomy" id="75299"/>
    <lineage>
        <taxon>Eukaryota</taxon>
        <taxon>Metazoa</taxon>
        <taxon>Ecdysozoa</taxon>
        <taxon>Nematoda</taxon>
        <taxon>Chromadorea</taxon>
        <taxon>Rhabditida</taxon>
        <taxon>Spirurina</taxon>
        <taxon>Gnathostomatomorpha</taxon>
        <taxon>Gnathostomatoidea</taxon>
        <taxon>Gnathostomatidae</taxon>
        <taxon>Gnathostoma</taxon>
    </lineage>
</organism>
<dbReference type="AlphaFoldDB" id="A0ABD6EGF1"/>
<sequence length="67" mass="8126">MTGSRQSACSSSFTVPRLIATTDLSYLLLRKYEGIYYEWKTLQYHYWLDERRTSKELLFYYSTTYTE</sequence>
<proteinExistence type="predicted"/>